<name>A0A0H5Q8T7_9ZZZZ</name>
<accession>A0A0H5Q8T7</accession>
<evidence type="ECO:0000313" key="1">
    <source>
        <dbReference type="EMBL" id="CRY97789.1"/>
    </source>
</evidence>
<organism evidence="1">
    <name type="scientific">uncultured prokaryote</name>
    <dbReference type="NCBI Taxonomy" id="198431"/>
    <lineage>
        <taxon>unclassified sequences</taxon>
        <taxon>environmental samples</taxon>
    </lineage>
</organism>
<reference evidence="1" key="2">
    <citation type="submission" date="2015-07" db="EMBL/GenBank/DDBJ databases">
        <title>Plasmids, circular viruses and viroids from rat gut.</title>
        <authorList>
            <person name="Jorgensen T.J."/>
            <person name="Hansen M.A."/>
            <person name="Xu Z."/>
            <person name="Tabak M.A."/>
            <person name="Sorensen S.J."/>
            <person name="Hansen L.H."/>
        </authorList>
    </citation>
    <scope>NUCLEOTIDE SEQUENCE</scope>
    <source>
        <strain evidence="1">RGFK1742</strain>
    </source>
</reference>
<proteinExistence type="predicted"/>
<dbReference type="AlphaFoldDB" id="A0A0H5Q8T7"/>
<dbReference type="EMBL" id="LN854244">
    <property type="protein sequence ID" value="CRY97789.1"/>
    <property type="molecule type" value="Genomic_DNA"/>
</dbReference>
<reference evidence="1" key="1">
    <citation type="submission" date="2015-06" db="EMBL/GenBank/DDBJ databases">
        <authorList>
            <person name="Joergensen T."/>
        </authorList>
    </citation>
    <scope>NUCLEOTIDE SEQUENCE</scope>
    <source>
        <strain evidence="1">RGFK1742</strain>
    </source>
</reference>
<sequence>MRDIGSVVNPLWFQPSLLPEDDWLRLTVNLDLIGGKQFTIGLCVEAPWQDLTIGASVTPSRQLVLPGQVSDEISIAVTAFLEAHARPF</sequence>
<protein>
    <submittedName>
        <fullName evidence="1">Uncharacterized protein</fullName>
    </submittedName>
</protein>